<evidence type="ECO:0000256" key="1">
    <source>
        <dbReference type="SAM" id="Coils"/>
    </source>
</evidence>
<proteinExistence type="predicted"/>
<feature type="compositionally biased region" description="Polar residues" evidence="2">
    <location>
        <begin position="501"/>
        <end position="518"/>
    </location>
</feature>
<feature type="compositionally biased region" description="Polar residues" evidence="2">
    <location>
        <begin position="1"/>
        <end position="16"/>
    </location>
</feature>
<dbReference type="Proteomes" id="UP000631114">
    <property type="component" value="Unassembled WGS sequence"/>
</dbReference>
<organism evidence="3 4">
    <name type="scientific">Coptis chinensis</name>
    <dbReference type="NCBI Taxonomy" id="261450"/>
    <lineage>
        <taxon>Eukaryota</taxon>
        <taxon>Viridiplantae</taxon>
        <taxon>Streptophyta</taxon>
        <taxon>Embryophyta</taxon>
        <taxon>Tracheophyta</taxon>
        <taxon>Spermatophyta</taxon>
        <taxon>Magnoliopsida</taxon>
        <taxon>Ranunculales</taxon>
        <taxon>Ranunculaceae</taxon>
        <taxon>Coptidoideae</taxon>
        <taxon>Coptis</taxon>
    </lineage>
</organism>
<dbReference type="PANTHER" id="PTHR31008:SF15">
    <property type="entry name" value="GPI-ANCHORED ADHESIN-LIKE PROTEIN"/>
    <property type="match status" value="1"/>
</dbReference>
<feature type="region of interest" description="Disordered" evidence="2">
    <location>
        <begin position="431"/>
        <end position="466"/>
    </location>
</feature>
<dbReference type="OrthoDB" id="767933at2759"/>
<feature type="coiled-coil region" evidence="1">
    <location>
        <begin position="34"/>
        <end position="61"/>
    </location>
</feature>
<feature type="compositionally biased region" description="Basic and acidic residues" evidence="2">
    <location>
        <begin position="298"/>
        <end position="315"/>
    </location>
</feature>
<feature type="compositionally biased region" description="Low complexity" evidence="2">
    <location>
        <begin position="245"/>
        <end position="261"/>
    </location>
</feature>
<evidence type="ECO:0000256" key="2">
    <source>
        <dbReference type="SAM" id="MobiDB-lite"/>
    </source>
</evidence>
<feature type="region of interest" description="Disordered" evidence="2">
    <location>
        <begin position="595"/>
        <end position="618"/>
    </location>
</feature>
<accession>A0A835ICV4</accession>
<name>A0A835ICV4_9MAGN</name>
<protein>
    <submittedName>
        <fullName evidence="3">Uncharacterized protein</fullName>
    </submittedName>
</protein>
<gene>
    <name evidence="3" type="ORF">IFM89_020742</name>
</gene>
<feature type="compositionally biased region" description="Polar residues" evidence="2">
    <location>
        <begin position="316"/>
        <end position="331"/>
    </location>
</feature>
<feature type="region of interest" description="Disordered" evidence="2">
    <location>
        <begin position="1"/>
        <end position="21"/>
    </location>
</feature>
<reference evidence="3 4" key="1">
    <citation type="submission" date="2020-10" db="EMBL/GenBank/DDBJ databases">
        <title>The Coptis chinensis genome and diversification of protoberbering-type alkaloids.</title>
        <authorList>
            <person name="Wang B."/>
            <person name="Shu S."/>
            <person name="Song C."/>
            <person name="Liu Y."/>
        </authorList>
    </citation>
    <scope>NUCLEOTIDE SEQUENCE [LARGE SCALE GENOMIC DNA]</scope>
    <source>
        <strain evidence="3">HL-2020</strain>
        <tissue evidence="3">Leaf</tissue>
    </source>
</reference>
<feature type="region of interest" description="Disordered" evidence="2">
    <location>
        <begin position="487"/>
        <end position="561"/>
    </location>
</feature>
<feature type="compositionally biased region" description="Basic and acidic residues" evidence="2">
    <location>
        <begin position="448"/>
        <end position="460"/>
    </location>
</feature>
<keyword evidence="4" id="KW-1185">Reference proteome</keyword>
<sequence length="704" mass="78063">MRIHRQNSGLEQTEMFQDSAKDGQYNEVSKARQLKGNQELNEELQMKADELEKLFAAHKLRVSGSQLVSSRRVSPVDVEEEDISLVQLPEKEFERGLAGETVVLNPNKNLVELGRLNNSRGKFYDLYMQKRDAKLRGEWDSRRVQNEEKMMEMSERLECCRAEMNAYFAVSSDQRESTLQSRRRAEKLRSFDMCLVQKNNEQQAIETTQIQDGGVSDSSEQIRFRGDTPFSEIHLENGSSRSTQSKKFSQSRTFSSSIPRSSAPPIPRPSSKGSNFGSARRRVVPENPVGQSLPNFSDFKEESTKPSPGTHKEVTRSQNTHIPRSKSTNGHLPSAKKDNVWRSQSMKKSSVSPDKSKEFLPPKANGANMTPARKNGESKPFLKKGNGIGPGAGPGIAKLKVTIESETMNGEEVSSQMVDKREDSLGMLKEISGEGFKIKSTPTDVDSDDSRLSQESEKSGIPKSDGIVILKSSTPIKSDLVGEVATGRSTFHSSAGPMQDSPLQSHAPRSSNMRSPFSNMHRRLDTDVSMDSPMASPASWNSSSFSKLETSPPRTRKKWGLTQKPILLANASDQQSHSVTKGIKRLLMFGRKTRGTEGQVDCMSSTTSEGDDDTDDGRYLASRSSDDLRKSRMGISQGHCSYEAFKGEVGFISEEVQALYSSIPATPENYKLKSHHLSGSSLTAPRSFFSLSSFEAKEGDLKPR</sequence>
<keyword evidence="1" id="KW-0175">Coiled coil</keyword>
<feature type="region of interest" description="Disordered" evidence="2">
    <location>
        <begin position="230"/>
        <end position="396"/>
    </location>
</feature>
<feature type="compositionally biased region" description="Low complexity" evidence="2">
    <location>
        <begin position="532"/>
        <end position="546"/>
    </location>
</feature>
<feature type="compositionally biased region" description="Polar residues" evidence="2">
    <location>
        <begin position="341"/>
        <end position="353"/>
    </location>
</feature>
<evidence type="ECO:0000313" key="4">
    <source>
        <dbReference type="Proteomes" id="UP000631114"/>
    </source>
</evidence>
<comment type="caution">
    <text evidence="3">The sequence shown here is derived from an EMBL/GenBank/DDBJ whole genome shotgun (WGS) entry which is preliminary data.</text>
</comment>
<dbReference type="AlphaFoldDB" id="A0A835ICV4"/>
<dbReference type="EMBL" id="JADFTS010000003">
    <property type="protein sequence ID" value="KAF9614819.1"/>
    <property type="molecule type" value="Genomic_DNA"/>
</dbReference>
<evidence type="ECO:0000313" key="3">
    <source>
        <dbReference type="EMBL" id="KAF9614819.1"/>
    </source>
</evidence>
<dbReference type="PANTHER" id="PTHR31008">
    <property type="entry name" value="COP1-INTERACTING PROTEIN-RELATED"/>
    <property type="match status" value="1"/>
</dbReference>